<protein>
    <submittedName>
        <fullName evidence="1">Uncharacterized protein</fullName>
    </submittedName>
</protein>
<sequence>MVVSILGCGWYGKALAADLLKTGTIVNGSATSPEKLETLGNSGILPYLVKFDNEQKAFDPTFFKCEVMVISIPPRLKAGEGSGYLSKIQQIINACIEYHVKKIIYISSTGVYGEYNREVNELDDPRPDTASGLILWEAEQLFRKETSFKTSVIRFGGLIGPGRHPGRFFAGKTNIPNGLAPVNLIHQSDCVGITMAVIDQDAFSYLYNACSPDHPAKAAYYAELTSKANMPAPGFINELKSWKVVNSVNLKAELKYEFKFKKLNDYTF</sequence>
<name>A0A110B3J6_9SPHI</name>
<dbReference type="PANTHER" id="PTHR48079:SF6">
    <property type="entry name" value="NAD(P)-BINDING DOMAIN-CONTAINING PROTEIN-RELATED"/>
    <property type="match status" value="1"/>
</dbReference>
<dbReference type="AlphaFoldDB" id="A0A110B3J6"/>
<dbReference type="GO" id="GO:0005737">
    <property type="term" value="C:cytoplasm"/>
    <property type="evidence" value="ECO:0007669"/>
    <property type="project" value="TreeGrafter"/>
</dbReference>
<dbReference type="InterPro" id="IPR036291">
    <property type="entry name" value="NAD(P)-bd_dom_sf"/>
</dbReference>
<gene>
    <name evidence="1" type="ORF">MgSA37_02880</name>
</gene>
<dbReference type="Proteomes" id="UP000218263">
    <property type="component" value="Chromosome"/>
</dbReference>
<reference evidence="1 2" key="1">
    <citation type="submission" date="2015-12" db="EMBL/GenBank/DDBJ databases">
        <title>Genome sequence of Mucilaginibacter gotjawali.</title>
        <authorList>
            <person name="Lee J.S."/>
            <person name="Lee K.C."/>
            <person name="Kim K.K."/>
            <person name="Lee B.W."/>
        </authorList>
    </citation>
    <scope>NUCLEOTIDE SEQUENCE [LARGE SCALE GENOMIC DNA]</scope>
    <source>
        <strain evidence="1 2">SA3-7</strain>
    </source>
</reference>
<dbReference type="CDD" id="cd05266">
    <property type="entry name" value="SDR_a4"/>
    <property type="match status" value="1"/>
</dbReference>
<dbReference type="KEGG" id="mgot:MgSA37_02880"/>
<dbReference type="SUPFAM" id="SSF51735">
    <property type="entry name" value="NAD(P)-binding Rossmann-fold domains"/>
    <property type="match status" value="1"/>
</dbReference>
<dbReference type="OrthoDB" id="751203at2"/>
<proteinExistence type="predicted"/>
<dbReference type="EMBL" id="AP017313">
    <property type="protein sequence ID" value="BAU54702.1"/>
    <property type="molecule type" value="Genomic_DNA"/>
</dbReference>
<dbReference type="GO" id="GO:0004029">
    <property type="term" value="F:aldehyde dehydrogenase (NAD+) activity"/>
    <property type="evidence" value="ECO:0007669"/>
    <property type="project" value="TreeGrafter"/>
</dbReference>
<keyword evidence="2" id="KW-1185">Reference proteome</keyword>
<dbReference type="RefSeq" id="WP_096352746.1">
    <property type="nucleotide sequence ID" value="NZ_AP017313.1"/>
</dbReference>
<dbReference type="PANTHER" id="PTHR48079">
    <property type="entry name" value="PROTEIN YEEZ"/>
    <property type="match status" value="1"/>
</dbReference>
<dbReference type="Gene3D" id="3.40.50.720">
    <property type="entry name" value="NAD(P)-binding Rossmann-like Domain"/>
    <property type="match status" value="1"/>
</dbReference>
<organism evidence="1 2">
    <name type="scientific">Mucilaginibacter gotjawali</name>
    <dbReference type="NCBI Taxonomy" id="1550579"/>
    <lineage>
        <taxon>Bacteria</taxon>
        <taxon>Pseudomonadati</taxon>
        <taxon>Bacteroidota</taxon>
        <taxon>Sphingobacteriia</taxon>
        <taxon>Sphingobacteriales</taxon>
        <taxon>Sphingobacteriaceae</taxon>
        <taxon>Mucilaginibacter</taxon>
    </lineage>
</organism>
<accession>A0A110B3J6</accession>
<evidence type="ECO:0000313" key="1">
    <source>
        <dbReference type="EMBL" id="BAU54702.1"/>
    </source>
</evidence>
<dbReference type="InterPro" id="IPR051783">
    <property type="entry name" value="NAD(P)-dependent_oxidoreduct"/>
</dbReference>
<evidence type="ECO:0000313" key="2">
    <source>
        <dbReference type="Proteomes" id="UP000218263"/>
    </source>
</evidence>